<dbReference type="Pfam" id="PF00534">
    <property type="entry name" value="Glycos_transf_1"/>
    <property type="match status" value="1"/>
</dbReference>
<evidence type="ECO:0000259" key="1">
    <source>
        <dbReference type="Pfam" id="PF00534"/>
    </source>
</evidence>
<dbReference type="EMBL" id="JOJZ01000009">
    <property type="protein sequence ID" value="KID42288.1"/>
    <property type="molecule type" value="Genomic_DNA"/>
</dbReference>
<feature type="domain" description="Glycosyl transferase family 1" evidence="1">
    <location>
        <begin position="189"/>
        <end position="350"/>
    </location>
</feature>
<dbReference type="AlphaFoldDB" id="A0A0C1Q379"/>
<keyword evidence="3" id="KW-1185">Reference proteome</keyword>
<dbReference type="SUPFAM" id="SSF53756">
    <property type="entry name" value="UDP-Glycosyltransferase/glycogen phosphorylase"/>
    <property type="match status" value="1"/>
</dbReference>
<proteinExistence type="predicted"/>
<dbReference type="PANTHER" id="PTHR12526:SF637">
    <property type="entry name" value="GLYCOSYLTRANSFERASE EPSF-RELATED"/>
    <property type="match status" value="1"/>
</dbReference>
<dbReference type="GO" id="GO:0016757">
    <property type="term" value="F:glycosyltransferase activity"/>
    <property type="evidence" value="ECO:0007669"/>
    <property type="project" value="InterPro"/>
</dbReference>
<evidence type="ECO:0000313" key="2">
    <source>
        <dbReference type="EMBL" id="KID42288.1"/>
    </source>
</evidence>
<protein>
    <submittedName>
        <fullName evidence="2">Putative glycosyltransferase</fullName>
    </submittedName>
</protein>
<dbReference type="Proteomes" id="UP000031397">
    <property type="component" value="Unassembled WGS sequence"/>
</dbReference>
<dbReference type="GeneID" id="74912914"/>
<dbReference type="PANTHER" id="PTHR12526">
    <property type="entry name" value="GLYCOSYLTRANSFERASE"/>
    <property type="match status" value="1"/>
</dbReference>
<comment type="caution">
    <text evidence="2">The sequence shown here is derived from an EMBL/GenBank/DDBJ whole genome shotgun (WGS) entry which is preliminary data.</text>
</comment>
<dbReference type="OrthoDB" id="9768685at2"/>
<evidence type="ECO:0000313" key="3">
    <source>
        <dbReference type="Proteomes" id="UP000031397"/>
    </source>
</evidence>
<dbReference type="InterPro" id="IPR001296">
    <property type="entry name" value="Glyco_trans_1"/>
</dbReference>
<name>A0A0C1Q379_9LACO</name>
<organism evidence="2 3">
    <name type="scientific">Fructilactobacillus fructivorans</name>
    <dbReference type="NCBI Taxonomy" id="1614"/>
    <lineage>
        <taxon>Bacteria</taxon>
        <taxon>Bacillati</taxon>
        <taxon>Bacillota</taxon>
        <taxon>Bacilli</taxon>
        <taxon>Lactobacillales</taxon>
        <taxon>Lactobacillaceae</taxon>
        <taxon>Fructilactobacillus</taxon>
    </lineage>
</organism>
<dbReference type="Gene3D" id="3.40.50.2000">
    <property type="entry name" value="Glycogen Phosphorylase B"/>
    <property type="match status" value="2"/>
</dbReference>
<keyword evidence="2" id="KW-0808">Transferase</keyword>
<dbReference type="RefSeq" id="WP_039143263.1">
    <property type="nucleotide sequence ID" value="NZ_JOJZ01000009.1"/>
</dbReference>
<reference evidence="2 3" key="1">
    <citation type="submission" date="2014-06" db="EMBL/GenBank/DDBJ databases">
        <title>Functional and comparative genomic analyses of the Drosophila gut microbiota identify candidate symbiosis factors.</title>
        <authorList>
            <person name="Newell P.D."/>
            <person name="Chaston J.M."/>
            <person name="Douglas A.E."/>
        </authorList>
    </citation>
    <scope>NUCLEOTIDE SEQUENCE [LARGE SCALE GENOMIC DNA]</scope>
    <source>
        <strain evidence="2 3">DmCS_002</strain>
    </source>
</reference>
<dbReference type="CDD" id="cd03801">
    <property type="entry name" value="GT4_PimA-like"/>
    <property type="match status" value="1"/>
</dbReference>
<sequence>MKIAFVSEDKLNDVSVWSGTTSNIYDVIAKRNEVVSVRPSGIKLFFGKVIRKFTKWFKLPDLEAFSDEWIAKVEGKSLSQKLKSHSDVDFIFVAAEDNLIEFLHTDIPIVFLNDATFNEMINYYWFHLTKQQISIHTRMDQTTLDKSALILMASEWAKHDAVQTYGINENKVKVLPFGANLPDKFVPHQLEADDKVKLLFVGVEWERKGMDVICSMMDKLNEKYPHQFEINVIGLNGLDDQRFPDNIKFHGFVSKHTDAGLDKMIKLYNESDVFVLPTKAECAGIAFAEAAEYGLPSITYDTGGIGTYVINDYSGYRLNRSATAMDFADTVSDLTNDYEKLVKMSKNARKLYKTKLNWDAWEHGFNKLTHKFDN</sequence>
<gene>
    <name evidence="2" type="ORF">LfDm3_0217</name>
</gene>
<dbReference type="PATRIC" id="fig|1614.7.peg.207"/>
<accession>A0A0C1Q379</accession>